<dbReference type="RefSeq" id="WP_380224229.1">
    <property type="nucleotide sequence ID" value="NZ_JBHSOF010000005.1"/>
</dbReference>
<keyword evidence="2" id="KW-1133">Transmembrane helix</keyword>
<evidence type="ECO:0000313" key="3">
    <source>
        <dbReference type="EMBL" id="MFC5662614.1"/>
    </source>
</evidence>
<evidence type="ECO:0000313" key="4">
    <source>
        <dbReference type="Proteomes" id="UP001595975"/>
    </source>
</evidence>
<organism evidence="3 4">
    <name type="scientific">Kitasatospora misakiensis</name>
    <dbReference type="NCBI Taxonomy" id="67330"/>
    <lineage>
        <taxon>Bacteria</taxon>
        <taxon>Bacillati</taxon>
        <taxon>Actinomycetota</taxon>
        <taxon>Actinomycetes</taxon>
        <taxon>Kitasatosporales</taxon>
        <taxon>Streptomycetaceae</taxon>
        <taxon>Kitasatospora</taxon>
    </lineage>
</organism>
<dbReference type="Proteomes" id="UP001595975">
    <property type="component" value="Unassembled WGS sequence"/>
</dbReference>
<feature type="region of interest" description="Disordered" evidence="1">
    <location>
        <begin position="1"/>
        <end position="37"/>
    </location>
</feature>
<evidence type="ECO:0000256" key="1">
    <source>
        <dbReference type="SAM" id="MobiDB-lite"/>
    </source>
</evidence>
<keyword evidence="2" id="KW-0472">Membrane</keyword>
<protein>
    <recommendedName>
        <fullName evidence="5">Prenyltransferase</fullName>
    </recommendedName>
</protein>
<gene>
    <name evidence="3" type="ORF">ACFP3U_06405</name>
</gene>
<feature type="transmembrane region" description="Helical" evidence="2">
    <location>
        <begin position="55"/>
        <end position="77"/>
    </location>
</feature>
<dbReference type="EMBL" id="JBHSOF010000005">
    <property type="protein sequence ID" value="MFC5662614.1"/>
    <property type="molecule type" value="Genomic_DNA"/>
</dbReference>
<keyword evidence="2" id="KW-0812">Transmembrane</keyword>
<feature type="transmembrane region" description="Helical" evidence="2">
    <location>
        <begin position="156"/>
        <end position="178"/>
    </location>
</feature>
<feature type="transmembrane region" description="Helical" evidence="2">
    <location>
        <begin position="89"/>
        <end position="108"/>
    </location>
</feature>
<feature type="transmembrane region" description="Helical" evidence="2">
    <location>
        <begin position="226"/>
        <end position="243"/>
    </location>
</feature>
<evidence type="ECO:0008006" key="5">
    <source>
        <dbReference type="Google" id="ProtNLM"/>
    </source>
</evidence>
<keyword evidence="4" id="KW-1185">Reference proteome</keyword>
<accession>A0ABW0X0V8</accession>
<name>A0ABW0X0V8_9ACTN</name>
<feature type="transmembrane region" description="Helical" evidence="2">
    <location>
        <begin position="291"/>
        <end position="309"/>
    </location>
</feature>
<feature type="transmembrane region" description="Helical" evidence="2">
    <location>
        <begin position="185"/>
        <end position="206"/>
    </location>
</feature>
<feature type="transmembrane region" description="Helical" evidence="2">
    <location>
        <begin position="263"/>
        <end position="285"/>
    </location>
</feature>
<comment type="caution">
    <text evidence="3">The sequence shown here is derived from an EMBL/GenBank/DDBJ whole genome shotgun (WGS) entry which is preliminary data.</text>
</comment>
<sequence>MSPPPSSGSTTPPATAPPVSAPTDPAAPAAPAAPTDPAAPGPFTVRLGAFLRGSFPLPLSLVFATVWAVGATGLFAAADARVEHWRPGWGTVGAVVTVLVDLLLLRAADDLRDLPYDRLHNPSRPLARGAVLPRDLYVLAGAGGAFLLLLNAGNPAALLLIAAQLAYTTLLVGAELVLGWPRGDAVVTGVLLSSPVQVLLNLYLYAVFLHDVGLDADSVGHAARHALPLLAVIMLAATHHELVRKIVREPGPHERTYVRVFGLRTTVALALGSAAASAAVSLAVLRPWAGGAAGWGWSALLPVVLAALAARRFTRDAAARWPVAAVVGYLPAVFLCQLLIGLGGTS</sequence>
<proteinExistence type="predicted"/>
<evidence type="ECO:0000256" key="2">
    <source>
        <dbReference type="SAM" id="Phobius"/>
    </source>
</evidence>
<feature type="compositionally biased region" description="Low complexity" evidence="1">
    <location>
        <begin position="21"/>
        <end position="37"/>
    </location>
</feature>
<feature type="transmembrane region" description="Helical" evidence="2">
    <location>
        <begin position="321"/>
        <end position="340"/>
    </location>
</feature>
<reference evidence="4" key="1">
    <citation type="journal article" date="2019" name="Int. J. Syst. Evol. Microbiol.">
        <title>The Global Catalogue of Microorganisms (GCM) 10K type strain sequencing project: providing services to taxonomists for standard genome sequencing and annotation.</title>
        <authorList>
            <consortium name="The Broad Institute Genomics Platform"/>
            <consortium name="The Broad Institute Genome Sequencing Center for Infectious Disease"/>
            <person name="Wu L."/>
            <person name="Ma J."/>
        </authorList>
    </citation>
    <scope>NUCLEOTIDE SEQUENCE [LARGE SCALE GENOMIC DNA]</scope>
    <source>
        <strain evidence="4">CGMCC 4.1437</strain>
    </source>
</reference>